<dbReference type="GeneID" id="82202168"/>
<evidence type="ECO:0000259" key="1">
    <source>
        <dbReference type="Pfam" id="PF02229"/>
    </source>
</evidence>
<dbReference type="InterPro" id="IPR003173">
    <property type="entry name" value="PC4_C"/>
</dbReference>
<dbReference type="EMBL" id="MPJW01000078">
    <property type="protein sequence ID" value="OLU41659.1"/>
    <property type="molecule type" value="Genomic_DNA"/>
</dbReference>
<organism evidence="2 3">
    <name type="scientific">Ileibacterium valens</name>
    <dbReference type="NCBI Taxonomy" id="1862668"/>
    <lineage>
        <taxon>Bacteria</taxon>
        <taxon>Bacillati</taxon>
        <taxon>Bacillota</taxon>
        <taxon>Erysipelotrichia</taxon>
        <taxon>Erysipelotrichales</taxon>
        <taxon>Erysipelotrichaceae</taxon>
        <taxon>Ileibacterium</taxon>
    </lineage>
</organism>
<gene>
    <name evidence="2" type="ORF">BO222_02855</name>
</gene>
<evidence type="ECO:0000313" key="3">
    <source>
        <dbReference type="Proteomes" id="UP000186341"/>
    </source>
</evidence>
<dbReference type="AlphaFoldDB" id="A0A1U7NHU2"/>
<sequence>MREFNYQITAELGTLSEWSDKAKKVRMISYNGAEPKLDIRTWQDDRMLKGITLNHQEAVELLKILQGMGL</sequence>
<evidence type="ECO:0000313" key="2">
    <source>
        <dbReference type="EMBL" id="OLU41659.1"/>
    </source>
</evidence>
<reference evidence="2 3" key="1">
    <citation type="submission" date="2016-11" db="EMBL/GenBank/DDBJ databases">
        <title>Description of two novel members of the family Erysipelotrichaceae: Ileibacterium lipovorans gen. nov., sp. nov. and Dubosiella newyorkensis, gen. nov., sp. nov.</title>
        <authorList>
            <person name="Cox L.M."/>
            <person name="Sohn J."/>
            <person name="Tyrrell K.L."/>
            <person name="Citron D.M."/>
            <person name="Lawson P.A."/>
            <person name="Patel N.B."/>
            <person name="Iizumi T."/>
            <person name="Perez-Perez G.I."/>
            <person name="Goldstein E.J."/>
            <person name="Blaser M.J."/>
        </authorList>
    </citation>
    <scope>NUCLEOTIDE SEQUENCE [LARGE SCALE GENOMIC DNA]</scope>
    <source>
        <strain evidence="2 3">NYU-BL-A3</strain>
    </source>
</reference>
<dbReference type="GO" id="GO:0003677">
    <property type="term" value="F:DNA binding"/>
    <property type="evidence" value="ECO:0007669"/>
    <property type="project" value="InterPro"/>
</dbReference>
<name>A0A1U7NHU2_9FIRM</name>
<dbReference type="Gene3D" id="2.30.31.70">
    <property type="match status" value="1"/>
</dbReference>
<accession>A0A1U7NHU2</accession>
<proteinExistence type="predicted"/>
<comment type="caution">
    <text evidence="2">The sequence shown here is derived from an EMBL/GenBank/DDBJ whole genome shotgun (WGS) entry which is preliminary data.</text>
</comment>
<dbReference type="Pfam" id="PF02229">
    <property type="entry name" value="PC4"/>
    <property type="match status" value="1"/>
</dbReference>
<feature type="domain" description="Transcriptional coactivator p15 (PC4) C-terminal" evidence="1">
    <location>
        <begin position="20"/>
        <end position="64"/>
    </location>
</feature>
<dbReference type="GO" id="GO:0006355">
    <property type="term" value="P:regulation of DNA-templated transcription"/>
    <property type="evidence" value="ECO:0007669"/>
    <property type="project" value="InterPro"/>
</dbReference>
<dbReference type="Proteomes" id="UP000186341">
    <property type="component" value="Unassembled WGS sequence"/>
</dbReference>
<keyword evidence="3" id="KW-1185">Reference proteome</keyword>
<dbReference type="OrthoDB" id="7067273at2"/>
<protein>
    <recommendedName>
        <fullName evidence="1">Transcriptional coactivator p15 (PC4) C-terminal domain-containing protein</fullName>
    </recommendedName>
</protein>
<dbReference type="RefSeq" id="WP_075818194.1">
    <property type="nucleotide sequence ID" value="NZ_CAPNHH010000019.1"/>
</dbReference>